<evidence type="ECO:0000313" key="6">
    <source>
        <dbReference type="EMBL" id="REG29352.1"/>
    </source>
</evidence>
<dbReference type="RefSeq" id="WP_053067229.1">
    <property type="nucleotide sequence ID" value="NZ_CP011509.1"/>
</dbReference>
<evidence type="ECO:0000313" key="7">
    <source>
        <dbReference type="Proteomes" id="UP000035579"/>
    </source>
</evidence>
<dbReference type="KEGG" id="age:AA314_09222"/>
<dbReference type="Proteomes" id="UP000035579">
    <property type="component" value="Chromosome"/>
</dbReference>
<accession>A0AAC8QIE8</accession>
<dbReference type="Proteomes" id="UP000256345">
    <property type="component" value="Unassembled WGS sequence"/>
</dbReference>
<dbReference type="Pfam" id="PF01934">
    <property type="entry name" value="HepT-like"/>
    <property type="match status" value="1"/>
</dbReference>
<dbReference type="InterPro" id="IPR052379">
    <property type="entry name" value="Type_VII_TA_RNase"/>
</dbReference>
<keyword evidence="2" id="KW-0540">Nuclease</keyword>
<dbReference type="AlphaFoldDB" id="A0AAC8QIE8"/>
<dbReference type="PANTHER" id="PTHR33397:SF5">
    <property type="entry name" value="RNASE YUTE-RELATED"/>
    <property type="match status" value="1"/>
</dbReference>
<organism evidence="5 7">
    <name type="scientific">Archangium gephyra</name>
    <dbReference type="NCBI Taxonomy" id="48"/>
    <lineage>
        <taxon>Bacteria</taxon>
        <taxon>Pseudomonadati</taxon>
        <taxon>Myxococcota</taxon>
        <taxon>Myxococcia</taxon>
        <taxon>Myxococcales</taxon>
        <taxon>Cystobacterineae</taxon>
        <taxon>Archangiaceae</taxon>
        <taxon>Archangium</taxon>
    </lineage>
</organism>
<dbReference type="GO" id="GO:0004540">
    <property type="term" value="F:RNA nuclease activity"/>
    <property type="evidence" value="ECO:0007669"/>
    <property type="project" value="InterPro"/>
</dbReference>
<gene>
    <name evidence="5" type="ORF">AA314_09222</name>
    <name evidence="6" type="ORF">ATI61_10739</name>
</gene>
<sequence>MKAVVLKKAERLRERLSLIAPLATVAPEVFMAERPRRDLCAFYLILAVEECRDLAEHLIAENAWGAPESAGEEFELLAQKGVIDTALVRRMRQAVGLRNLLVHEYAEVDWSRVHSAANDLSRLSEFLAAVLRFSGLQP</sequence>
<comment type="similarity">
    <text evidence="4">Belongs to the HepT RNase toxin family.</text>
</comment>
<dbReference type="EMBL" id="CP011509">
    <property type="protein sequence ID" value="AKJ07596.1"/>
    <property type="molecule type" value="Genomic_DNA"/>
</dbReference>
<reference evidence="6 8" key="2">
    <citation type="submission" date="2018-08" db="EMBL/GenBank/DDBJ databases">
        <title>Genomic Encyclopedia of Archaeal and Bacterial Type Strains, Phase II (KMG-II): from individual species to whole genera.</title>
        <authorList>
            <person name="Goeker M."/>
        </authorList>
    </citation>
    <scope>NUCLEOTIDE SEQUENCE [LARGE SCALE GENOMIC DNA]</scope>
    <source>
        <strain evidence="6 8">DSM 2261</strain>
    </source>
</reference>
<dbReference type="GO" id="GO:0110001">
    <property type="term" value="C:toxin-antitoxin complex"/>
    <property type="evidence" value="ECO:0007669"/>
    <property type="project" value="InterPro"/>
</dbReference>
<protein>
    <submittedName>
        <fullName evidence="6">Uncharacterized protein YutE (UPF0331/DUF86 family)</fullName>
    </submittedName>
</protein>
<dbReference type="InterPro" id="IPR008201">
    <property type="entry name" value="HepT-like"/>
</dbReference>
<keyword evidence="8" id="KW-1185">Reference proteome</keyword>
<reference evidence="5 7" key="1">
    <citation type="submission" date="2015-05" db="EMBL/GenBank/DDBJ databases">
        <title>Genome assembly of Archangium gephyra DSM 2261.</title>
        <authorList>
            <person name="Sharma G."/>
            <person name="Subramanian S."/>
        </authorList>
    </citation>
    <scope>NUCLEOTIDE SEQUENCE [LARGE SCALE GENOMIC DNA]</scope>
    <source>
        <strain evidence="5 7">DSM 2261</strain>
    </source>
</reference>
<dbReference type="InterPro" id="IPR037038">
    <property type="entry name" value="HepT-like_sf"/>
</dbReference>
<evidence type="ECO:0000256" key="4">
    <source>
        <dbReference type="ARBA" id="ARBA00024207"/>
    </source>
</evidence>
<dbReference type="NCBIfam" id="NF047751">
    <property type="entry name" value="HepT_toxin"/>
    <property type="match status" value="1"/>
</dbReference>
<name>A0AAC8QIE8_9BACT</name>
<proteinExistence type="inferred from homology"/>
<dbReference type="GO" id="GO:0016787">
    <property type="term" value="F:hydrolase activity"/>
    <property type="evidence" value="ECO:0007669"/>
    <property type="project" value="UniProtKB-KW"/>
</dbReference>
<evidence type="ECO:0000256" key="2">
    <source>
        <dbReference type="ARBA" id="ARBA00022722"/>
    </source>
</evidence>
<evidence type="ECO:0000256" key="1">
    <source>
        <dbReference type="ARBA" id="ARBA00022649"/>
    </source>
</evidence>
<dbReference type="Gene3D" id="1.20.120.580">
    <property type="entry name" value="bsu32300-like"/>
    <property type="match status" value="1"/>
</dbReference>
<keyword evidence="1" id="KW-1277">Toxin-antitoxin system</keyword>
<evidence type="ECO:0000313" key="8">
    <source>
        <dbReference type="Proteomes" id="UP000256345"/>
    </source>
</evidence>
<dbReference type="PANTHER" id="PTHR33397">
    <property type="entry name" value="UPF0331 PROTEIN YUTE"/>
    <property type="match status" value="1"/>
</dbReference>
<evidence type="ECO:0000256" key="3">
    <source>
        <dbReference type="ARBA" id="ARBA00022801"/>
    </source>
</evidence>
<dbReference type="EMBL" id="QUMU01000007">
    <property type="protein sequence ID" value="REG29352.1"/>
    <property type="molecule type" value="Genomic_DNA"/>
</dbReference>
<evidence type="ECO:0000313" key="5">
    <source>
        <dbReference type="EMBL" id="AKJ07596.1"/>
    </source>
</evidence>
<keyword evidence="3" id="KW-0378">Hydrolase</keyword>